<name>A0A9P0J512_APHGO</name>
<gene>
    <name evidence="2" type="ORF">APHIGO_LOCUS7191</name>
</gene>
<evidence type="ECO:0000256" key="1">
    <source>
        <dbReference type="SAM" id="Phobius"/>
    </source>
</evidence>
<evidence type="ECO:0000313" key="3">
    <source>
        <dbReference type="Proteomes" id="UP001154329"/>
    </source>
</evidence>
<protein>
    <submittedName>
        <fullName evidence="2">Uncharacterized protein</fullName>
    </submittedName>
</protein>
<keyword evidence="1" id="KW-0472">Membrane</keyword>
<sequence length="30" mass="3691">MSCVNYTSIFFYRVVIIFLYYSTGWQAYVR</sequence>
<accession>A0A9P0J512</accession>
<proteinExistence type="predicted"/>
<evidence type="ECO:0000313" key="2">
    <source>
        <dbReference type="EMBL" id="CAH1726275.1"/>
    </source>
</evidence>
<reference evidence="2" key="1">
    <citation type="submission" date="2022-02" db="EMBL/GenBank/DDBJ databases">
        <authorList>
            <person name="King R."/>
        </authorList>
    </citation>
    <scope>NUCLEOTIDE SEQUENCE</scope>
</reference>
<keyword evidence="3" id="KW-1185">Reference proteome</keyword>
<keyword evidence="1" id="KW-0812">Transmembrane</keyword>
<keyword evidence="1" id="KW-1133">Transmembrane helix</keyword>
<dbReference type="EMBL" id="OU899035">
    <property type="protein sequence ID" value="CAH1726275.1"/>
    <property type="molecule type" value="Genomic_DNA"/>
</dbReference>
<dbReference type="Proteomes" id="UP001154329">
    <property type="component" value="Chromosome 2"/>
</dbReference>
<organism evidence="2 3">
    <name type="scientific">Aphis gossypii</name>
    <name type="common">Cotton aphid</name>
    <dbReference type="NCBI Taxonomy" id="80765"/>
    <lineage>
        <taxon>Eukaryota</taxon>
        <taxon>Metazoa</taxon>
        <taxon>Ecdysozoa</taxon>
        <taxon>Arthropoda</taxon>
        <taxon>Hexapoda</taxon>
        <taxon>Insecta</taxon>
        <taxon>Pterygota</taxon>
        <taxon>Neoptera</taxon>
        <taxon>Paraneoptera</taxon>
        <taxon>Hemiptera</taxon>
        <taxon>Sternorrhyncha</taxon>
        <taxon>Aphidomorpha</taxon>
        <taxon>Aphidoidea</taxon>
        <taxon>Aphididae</taxon>
        <taxon>Aphidini</taxon>
        <taxon>Aphis</taxon>
        <taxon>Aphis</taxon>
    </lineage>
</organism>
<reference evidence="2" key="2">
    <citation type="submission" date="2022-10" db="EMBL/GenBank/DDBJ databases">
        <authorList>
            <consortium name="ENA_rothamsted_submissions"/>
            <consortium name="culmorum"/>
            <person name="King R."/>
        </authorList>
    </citation>
    <scope>NUCLEOTIDE SEQUENCE</scope>
</reference>
<feature type="transmembrane region" description="Helical" evidence="1">
    <location>
        <begin position="6"/>
        <end position="28"/>
    </location>
</feature>
<dbReference type="AlphaFoldDB" id="A0A9P0J512"/>